<organism evidence="2">
    <name type="scientific">Neobodo designis</name>
    <name type="common">Flagellated protozoan</name>
    <name type="synonym">Bodo designis</name>
    <dbReference type="NCBI Taxonomy" id="312471"/>
    <lineage>
        <taxon>Eukaryota</taxon>
        <taxon>Discoba</taxon>
        <taxon>Euglenozoa</taxon>
        <taxon>Kinetoplastea</taxon>
        <taxon>Metakinetoplastina</taxon>
        <taxon>Neobodonida</taxon>
        <taxon>Neobodo</taxon>
    </lineage>
</organism>
<dbReference type="Pfam" id="PF02214">
    <property type="entry name" value="BTB_2"/>
    <property type="match status" value="1"/>
</dbReference>
<evidence type="ECO:0000313" key="2">
    <source>
        <dbReference type="EMBL" id="CAD9146915.1"/>
    </source>
</evidence>
<accession>A0A7S1QS72</accession>
<gene>
    <name evidence="2" type="ORF">NDES1114_LOCUS30717</name>
</gene>
<name>A0A7S1QS72_NEODS</name>
<dbReference type="SUPFAM" id="SSF54695">
    <property type="entry name" value="POZ domain"/>
    <property type="match status" value="1"/>
</dbReference>
<dbReference type="InterPro" id="IPR011333">
    <property type="entry name" value="SKP1/BTB/POZ_sf"/>
</dbReference>
<protein>
    <recommendedName>
        <fullName evidence="1">Potassium channel tetramerisation-type BTB domain-containing protein</fullName>
    </recommendedName>
</protein>
<sequence>MKLHRAEHPNFIEGDSAKRQRALQSQIPIERVCVQGEIFNVQREILLRCAFFRGLFASPSCAVDRDPSGAILVDRDPAAFADVVTMLQGFGTFAFPSHERLQMLLADIDFYGVDAELVSGPLRMCQASLLHTSPDPEVVPGPIDTNSMRLRPGACVFTDGRRLRNSYHVCPLSRESIVAGESFVSVRACDIEYVGIGVISEEVTSFDAEFHKVKNCAVFYMSGLMFTNFGPHRRDETRVTWTPGDVITAVLSMDERTLSFWKADSFVRAVHIGSARALRFAVVLKDNSEVHVVDTPADVLHALAAHRGNNG</sequence>
<proteinExistence type="predicted"/>
<reference evidence="2" key="1">
    <citation type="submission" date="2021-01" db="EMBL/GenBank/DDBJ databases">
        <authorList>
            <person name="Corre E."/>
            <person name="Pelletier E."/>
            <person name="Niang G."/>
            <person name="Scheremetjew M."/>
            <person name="Finn R."/>
            <person name="Kale V."/>
            <person name="Holt S."/>
            <person name="Cochrane G."/>
            <person name="Meng A."/>
            <person name="Brown T."/>
            <person name="Cohen L."/>
        </authorList>
    </citation>
    <scope>NUCLEOTIDE SEQUENCE</scope>
    <source>
        <strain evidence="2">CCAP 1951/1</strain>
    </source>
</reference>
<dbReference type="Gene3D" id="3.30.710.10">
    <property type="entry name" value="Potassium Channel Kv1.1, Chain A"/>
    <property type="match status" value="1"/>
</dbReference>
<dbReference type="AlphaFoldDB" id="A0A7S1QS72"/>
<dbReference type="GO" id="GO:0051260">
    <property type="term" value="P:protein homooligomerization"/>
    <property type="evidence" value="ECO:0007669"/>
    <property type="project" value="InterPro"/>
</dbReference>
<dbReference type="InterPro" id="IPR003131">
    <property type="entry name" value="T1-type_BTB"/>
</dbReference>
<feature type="domain" description="Potassium channel tetramerisation-type BTB" evidence="1">
    <location>
        <begin position="34"/>
        <end position="118"/>
    </location>
</feature>
<dbReference type="InterPro" id="IPR043136">
    <property type="entry name" value="B30.2/SPRY_sf"/>
</dbReference>
<dbReference type="Gene3D" id="2.60.120.920">
    <property type="match status" value="1"/>
</dbReference>
<evidence type="ECO:0000259" key="1">
    <source>
        <dbReference type="Pfam" id="PF02214"/>
    </source>
</evidence>
<dbReference type="EMBL" id="HBGF01045917">
    <property type="protein sequence ID" value="CAD9146915.1"/>
    <property type="molecule type" value="Transcribed_RNA"/>
</dbReference>